<dbReference type="Pfam" id="PF14214">
    <property type="entry name" value="Helitron_like_N"/>
    <property type="match status" value="1"/>
</dbReference>
<name>A0ABM3K220_BACDO</name>
<evidence type="ECO:0000313" key="3">
    <source>
        <dbReference type="Proteomes" id="UP001652620"/>
    </source>
</evidence>
<sequence>MPRLRQRNTVGRHTSDSRRMSILRRNQNEEQRAEVNARGRAVYRERRAQIRAEFADNQRPNYRQGRVPVRLRDQMEHVGFHYDPDCDYSLHGAIGAMDIICTHCNAAKFRGETAGMCCSSGKVKLPALEPPPEPLHSLLTGESPTSKHFLQNIQAYNSCFQMTSFGATKIIRDPFMPTFKIQGQIYHRAGSLIPFADADYQFLQIYFIVNETDQLNQRCEIATGTRREIVLNLQRFLHEHNELIRLFKIALDRMPSDNHRIVIRADKMPMGQHARRFNAPTIDEVAIVIVGEQFESRDIVLHRRNEQLQRVSELHRCYDALQYPILFWRGDDGYHINMRLINPTTGQETPKKLSAMNFYSYRIMIRPQEDNYILKCRKLFHQYLVDMYAKIETERVNFIRFNQAKLRSEEYIHLRDAVMNDANVNSIGRLTILPATYIGSPRHMHEYEQDAMSYVRHYGRPDLFITFTCNPKWNDIKYHLFPGQSTTDRHDLTARVFSEKQKAMMDLIVKLRVFGEVRCWMYSIERQKRGLPHAHILIWLVRKIRPDQIDKVISAEIPAEAIDPQLFDVVTKNMIHSPCGAINPTSPCMIDNKCSKRYPRALVDDTITGNDVYPLYRRRSAEDGGNSTVIKVRDQDVDVDNRWVVPYSPLLSKIFEAHINVEYCNSVKSIKYICKYVNKGSDMAVFGVADYQTIDEIQQYQMGRYISSNEAVWRILSFPIHDRHPVVLHLAVHLENGQRVYFTADNVQQSAARPPRTTLTTFFELCETDEFARTLLYSEIPQYFTWNPSSKTFQRRKQGERVDGYPNVRKTDAIGRIYTVHPNNAECFYLRLLLVNVRGPRSFDDLKTVDGQLCATYREACQRLHLLEDDMHWDTALHDASLTSHPKQIRVLFAIIISTCLPSNPQELWNKYKDCMTEDLLVLARNRASDADLLYTLQMYNDALILVEDLCLTIANKALAQLGITAPNRSVIDMLDHELQREQQYDCNELRAFIQANITKLNIQQKNAYDKIIQAVDNNAGGFFFLDAPGGTTSGVFYVGTCCRQPYSTALKSTADQINALISALRMLSIFSTNWQCGMGARWYRENVFDLFDSCYYTVTAENCAGNCFVKHRCYST</sequence>
<dbReference type="RefSeq" id="XP_049315524.1">
    <property type="nucleotide sequence ID" value="XM_049459567.1"/>
</dbReference>
<protein>
    <submittedName>
        <fullName evidence="4">Uncharacterized protein LOC125779098</fullName>
    </submittedName>
</protein>
<evidence type="ECO:0000259" key="2">
    <source>
        <dbReference type="Pfam" id="PF14214"/>
    </source>
</evidence>
<organism evidence="3 4">
    <name type="scientific">Bactrocera dorsalis</name>
    <name type="common">Oriental fruit fly</name>
    <name type="synonym">Dacus dorsalis</name>
    <dbReference type="NCBI Taxonomy" id="27457"/>
    <lineage>
        <taxon>Eukaryota</taxon>
        <taxon>Metazoa</taxon>
        <taxon>Ecdysozoa</taxon>
        <taxon>Arthropoda</taxon>
        <taxon>Hexapoda</taxon>
        <taxon>Insecta</taxon>
        <taxon>Pterygota</taxon>
        <taxon>Neoptera</taxon>
        <taxon>Endopterygota</taxon>
        <taxon>Diptera</taxon>
        <taxon>Brachycera</taxon>
        <taxon>Muscomorpha</taxon>
        <taxon>Tephritoidea</taxon>
        <taxon>Tephritidae</taxon>
        <taxon>Bactrocera</taxon>
        <taxon>Bactrocera</taxon>
    </lineage>
</organism>
<gene>
    <name evidence="4" type="primary">LOC125779098</name>
</gene>
<evidence type="ECO:0000256" key="1">
    <source>
        <dbReference type="SAM" id="MobiDB-lite"/>
    </source>
</evidence>
<feature type="region of interest" description="Disordered" evidence="1">
    <location>
        <begin position="1"/>
        <end position="36"/>
    </location>
</feature>
<proteinExistence type="predicted"/>
<dbReference type="Proteomes" id="UP001652620">
    <property type="component" value="Chromosome 6"/>
</dbReference>
<dbReference type="PANTHER" id="PTHR45786:SF74">
    <property type="entry name" value="ATP-DEPENDENT DNA HELICASE"/>
    <property type="match status" value="1"/>
</dbReference>
<reference evidence="4" key="1">
    <citation type="submission" date="2025-08" db="UniProtKB">
        <authorList>
            <consortium name="RefSeq"/>
        </authorList>
    </citation>
    <scope>IDENTIFICATION</scope>
    <source>
        <tissue evidence="4">Adult</tissue>
    </source>
</reference>
<accession>A0ABM3K220</accession>
<feature type="domain" description="Helitron helicase-like" evidence="2">
    <location>
        <begin position="358"/>
        <end position="538"/>
    </location>
</feature>
<dbReference type="InterPro" id="IPR025476">
    <property type="entry name" value="Helitron_helicase-like"/>
</dbReference>
<feature type="compositionally biased region" description="Basic and acidic residues" evidence="1">
    <location>
        <begin position="26"/>
        <end position="36"/>
    </location>
</feature>
<dbReference type="GeneID" id="125779098"/>
<keyword evidence="3" id="KW-1185">Reference proteome</keyword>
<dbReference type="PANTHER" id="PTHR45786">
    <property type="entry name" value="DNA BINDING PROTEIN-LIKE"/>
    <property type="match status" value="1"/>
</dbReference>
<evidence type="ECO:0000313" key="4">
    <source>
        <dbReference type="RefSeq" id="XP_049315524.1"/>
    </source>
</evidence>